<reference evidence="1 2" key="1">
    <citation type="journal article" date="2007" name="Nature">
        <title>Evolution of genes and genomes on the Drosophila phylogeny.</title>
        <authorList>
            <consortium name="Drosophila 12 Genomes Consortium"/>
            <person name="Clark A.G."/>
            <person name="Eisen M.B."/>
            <person name="Smith D.R."/>
            <person name="Bergman C.M."/>
            <person name="Oliver B."/>
            <person name="Markow T.A."/>
            <person name="Kaufman T.C."/>
            <person name="Kellis M."/>
            <person name="Gelbart W."/>
            <person name="Iyer V.N."/>
            <person name="Pollard D.A."/>
            <person name="Sackton T.B."/>
            <person name="Larracuente A.M."/>
            <person name="Singh N.D."/>
            <person name="Abad J.P."/>
            <person name="Abt D.N."/>
            <person name="Adryan B."/>
            <person name="Aguade M."/>
            <person name="Akashi H."/>
            <person name="Anderson W.W."/>
            <person name="Aquadro C.F."/>
            <person name="Ardell D.H."/>
            <person name="Arguello R."/>
            <person name="Artieri C.G."/>
            <person name="Barbash D.A."/>
            <person name="Barker D."/>
            <person name="Barsanti P."/>
            <person name="Batterham P."/>
            <person name="Batzoglou S."/>
            <person name="Begun D."/>
            <person name="Bhutkar A."/>
            <person name="Blanco E."/>
            <person name="Bosak S.A."/>
            <person name="Bradley R.K."/>
            <person name="Brand A.D."/>
            <person name="Brent M.R."/>
            <person name="Brooks A.N."/>
            <person name="Brown R.H."/>
            <person name="Butlin R.K."/>
            <person name="Caggese C."/>
            <person name="Calvi B.R."/>
            <person name="Bernardo de Carvalho A."/>
            <person name="Caspi A."/>
            <person name="Castrezana S."/>
            <person name="Celniker S.E."/>
            <person name="Chang J.L."/>
            <person name="Chapple C."/>
            <person name="Chatterji S."/>
            <person name="Chinwalla A."/>
            <person name="Civetta A."/>
            <person name="Clifton S.W."/>
            <person name="Comeron J.M."/>
            <person name="Costello J.C."/>
            <person name="Coyne J.A."/>
            <person name="Daub J."/>
            <person name="David R.G."/>
            <person name="Delcher A.L."/>
            <person name="Delehaunty K."/>
            <person name="Do C.B."/>
            <person name="Ebling H."/>
            <person name="Edwards K."/>
            <person name="Eickbush T."/>
            <person name="Evans J.D."/>
            <person name="Filipski A."/>
            <person name="Findeiss S."/>
            <person name="Freyhult E."/>
            <person name="Fulton L."/>
            <person name="Fulton R."/>
            <person name="Garcia A.C."/>
            <person name="Gardiner A."/>
            <person name="Garfield D.A."/>
            <person name="Garvin B.E."/>
            <person name="Gibson G."/>
            <person name="Gilbert D."/>
            <person name="Gnerre S."/>
            <person name="Godfrey J."/>
            <person name="Good R."/>
            <person name="Gotea V."/>
            <person name="Gravely B."/>
            <person name="Greenberg A.J."/>
            <person name="Griffiths-Jones S."/>
            <person name="Gross S."/>
            <person name="Guigo R."/>
            <person name="Gustafson E.A."/>
            <person name="Haerty W."/>
            <person name="Hahn M.W."/>
            <person name="Halligan D.L."/>
            <person name="Halpern A.L."/>
            <person name="Halter G.M."/>
            <person name="Han M.V."/>
            <person name="Heger A."/>
            <person name="Hillier L."/>
            <person name="Hinrichs A.S."/>
            <person name="Holmes I."/>
            <person name="Hoskins R.A."/>
            <person name="Hubisz M.J."/>
            <person name="Hultmark D."/>
            <person name="Huntley M.A."/>
            <person name="Jaffe D.B."/>
            <person name="Jagadeeshan S."/>
            <person name="Jeck W.R."/>
            <person name="Johnson J."/>
            <person name="Jones C.D."/>
            <person name="Jordan W.C."/>
            <person name="Karpen G.H."/>
            <person name="Kataoka E."/>
            <person name="Keightley P.D."/>
            <person name="Kheradpour P."/>
            <person name="Kirkness E.F."/>
            <person name="Koerich L.B."/>
            <person name="Kristiansen K."/>
            <person name="Kudrna D."/>
            <person name="Kulathinal R.J."/>
            <person name="Kumar S."/>
            <person name="Kwok R."/>
            <person name="Lander E."/>
            <person name="Langley C.H."/>
            <person name="Lapoint R."/>
            <person name="Lazzaro B.P."/>
            <person name="Lee S.J."/>
            <person name="Levesque L."/>
            <person name="Li R."/>
            <person name="Lin C.F."/>
            <person name="Lin M.F."/>
            <person name="Lindblad-Toh K."/>
            <person name="Llopart A."/>
            <person name="Long M."/>
            <person name="Low L."/>
            <person name="Lozovsky E."/>
            <person name="Lu J."/>
            <person name="Luo M."/>
            <person name="Machado C.A."/>
            <person name="Makalowski W."/>
            <person name="Marzo M."/>
            <person name="Matsuda M."/>
            <person name="Matzkin L."/>
            <person name="McAllister B."/>
            <person name="McBride C.S."/>
            <person name="McKernan B."/>
            <person name="McKernan K."/>
            <person name="Mendez-Lago M."/>
            <person name="Minx P."/>
            <person name="Mollenhauer M.U."/>
            <person name="Montooth K."/>
            <person name="Mount S.M."/>
            <person name="Mu X."/>
            <person name="Myers E."/>
            <person name="Negre B."/>
            <person name="Newfeld S."/>
            <person name="Nielsen R."/>
            <person name="Noor M.A."/>
            <person name="O'Grady P."/>
            <person name="Pachter L."/>
            <person name="Papaceit M."/>
            <person name="Parisi M.J."/>
            <person name="Parisi M."/>
            <person name="Parts L."/>
            <person name="Pedersen J.S."/>
            <person name="Pesole G."/>
            <person name="Phillippy A.M."/>
            <person name="Ponting C.P."/>
            <person name="Pop M."/>
            <person name="Porcelli D."/>
            <person name="Powell J.R."/>
            <person name="Prohaska S."/>
            <person name="Pruitt K."/>
            <person name="Puig M."/>
            <person name="Quesneville H."/>
            <person name="Ram K.R."/>
            <person name="Rand D."/>
            <person name="Rasmussen M.D."/>
            <person name="Reed L.K."/>
            <person name="Reenan R."/>
            <person name="Reily A."/>
            <person name="Remington K.A."/>
            <person name="Rieger T.T."/>
            <person name="Ritchie M.G."/>
            <person name="Robin C."/>
            <person name="Rogers Y.H."/>
            <person name="Rohde C."/>
            <person name="Rozas J."/>
            <person name="Rubenfield M.J."/>
            <person name="Ruiz A."/>
            <person name="Russo S."/>
            <person name="Salzberg S.L."/>
            <person name="Sanchez-Gracia A."/>
            <person name="Saranga D.J."/>
            <person name="Sato H."/>
            <person name="Schaeffer S.W."/>
            <person name="Schatz M.C."/>
            <person name="Schlenke T."/>
            <person name="Schwartz R."/>
            <person name="Segarra C."/>
            <person name="Singh R.S."/>
            <person name="Sirot L."/>
            <person name="Sirota M."/>
            <person name="Sisneros N.B."/>
            <person name="Smith C.D."/>
            <person name="Smith T.F."/>
            <person name="Spieth J."/>
            <person name="Stage D.E."/>
            <person name="Stark A."/>
            <person name="Stephan W."/>
            <person name="Strausberg R.L."/>
            <person name="Strempel S."/>
            <person name="Sturgill D."/>
            <person name="Sutton G."/>
            <person name="Sutton G.G."/>
            <person name="Tao W."/>
            <person name="Teichmann S."/>
            <person name="Tobari Y.N."/>
            <person name="Tomimura Y."/>
            <person name="Tsolas J.M."/>
            <person name="Valente V.L."/>
            <person name="Venter E."/>
            <person name="Venter J.C."/>
            <person name="Vicario S."/>
            <person name="Vieira F.G."/>
            <person name="Vilella A.J."/>
            <person name="Villasante A."/>
            <person name="Walenz B."/>
            <person name="Wang J."/>
            <person name="Wasserman M."/>
            <person name="Watts T."/>
            <person name="Wilson D."/>
            <person name="Wilson R.K."/>
            <person name="Wing R.A."/>
            <person name="Wolfner M.F."/>
            <person name="Wong A."/>
            <person name="Wong G.K."/>
            <person name="Wu C.I."/>
            <person name="Wu G."/>
            <person name="Yamamoto D."/>
            <person name="Yang H.P."/>
            <person name="Yang S.P."/>
            <person name="Yorke J.A."/>
            <person name="Yoshida K."/>
            <person name="Zdobnov E."/>
            <person name="Zhang P."/>
            <person name="Zhang Y."/>
            <person name="Zimin A.V."/>
            <person name="Baldwin J."/>
            <person name="Abdouelleil A."/>
            <person name="Abdulkadir J."/>
            <person name="Abebe A."/>
            <person name="Abera B."/>
            <person name="Abreu J."/>
            <person name="Acer S.C."/>
            <person name="Aftuck L."/>
            <person name="Alexander A."/>
            <person name="An P."/>
            <person name="Anderson E."/>
            <person name="Anderson S."/>
            <person name="Arachi H."/>
            <person name="Azer M."/>
            <person name="Bachantsang P."/>
            <person name="Barry A."/>
            <person name="Bayul T."/>
            <person name="Berlin A."/>
            <person name="Bessette D."/>
            <person name="Bloom T."/>
            <person name="Blye J."/>
            <person name="Boguslavskiy L."/>
            <person name="Bonnet C."/>
            <person name="Boukhgalter B."/>
            <person name="Bourzgui I."/>
            <person name="Brown A."/>
            <person name="Cahill P."/>
            <person name="Channer S."/>
            <person name="Cheshatsang Y."/>
            <person name="Chuda L."/>
            <person name="Citroen M."/>
            <person name="Collymore A."/>
            <person name="Cooke P."/>
            <person name="Costello M."/>
            <person name="D'Aco K."/>
            <person name="Daza R."/>
            <person name="De Haan G."/>
            <person name="DeGray S."/>
            <person name="DeMaso C."/>
            <person name="Dhargay N."/>
            <person name="Dooley K."/>
            <person name="Dooley E."/>
            <person name="Doricent M."/>
            <person name="Dorje P."/>
            <person name="Dorjee K."/>
            <person name="Dupes A."/>
            <person name="Elong R."/>
            <person name="Falk J."/>
            <person name="Farina A."/>
            <person name="Faro S."/>
            <person name="Ferguson D."/>
            <person name="Fisher S."/>
            <person name="Foley C.D."/>
            <person name="Franke A."/>
            <person name="Friedrich D."/>
            <person name="Gadbois L."/>
            <person name="Gearin G."/>
            <person name="Gearin C.R."/>
            <person name="Giannoukos G."/>
            <person name="Goode T."/>
            <person name="Graham J."/>
            <person name="Grandbois E."/>
            <person name="Grewal S."/>
            <person name="Gyaltsen K."/>
            <person name="Hafez N."/>
            <person name="Hagos B."/>
            <person name="Hall J."/>
            <person name="Henson C."/>
            <person name="Hollinger A."/>
            <person name="Honan T."/>
            <person name="Huard M.D."/>
            <person name="Hughes L."/>
            <person name="Hurhula B."/>
            <person name="Husby M.E."/>
            <person name="Kamat A."/>
            <person name="Kanga B."/>
            <person name="Kashin S."/>
            <person name="Khazanovich D."/>
            <person name="Kisner P."/>
            <person name="Lance K."/>
            <person name="Lara M."/>
            <person name="Lee W."/>
            <person name="Lennon N."/>
            <person name="Letendre F."/>
            <person name="LeVine R."/>
            <person name="Lipovsky A."/>
            <person name="Liu X."/>
            <person name="Liu J."/>
            <person name="Liu S."/>
            <person name="Lokyitsang T."/>
            <person name="Lokyitsang Y."/>
            <person name="Lubonja R."/>
            <person name="Lui A."/>
            <person name="MacDonald P."/>
            <person name="Magnisalis V."/>
            <person name="Maru K."/>
            <person name="Matthews C."/>
            <person name="McCusker W."/>
            <person name="McDonough S."/>
            <person name="Mehta T."/>
            <person name="Meldrim J."/>
            <person name="Meneus L."/>
            <person name="Mihai O."/>
            <person name="Mihalev A."/>
            <person name="Mihova T."/>
            <person name="Mittelman R."/>
            <person name="Mlenga V."/>
            <person name="Montmayeur A."/>
            <person name="Mulrain L."/>
            <person name="Navidi A."/>
            <person name="Naylor J."/>
            <person name="Negash T."/>
            <person name="Nguyen T."/>
            <person name="Nguyen N."/>
            <person name="Nicol R."/>
            <person name="Norbu C."/>
            <person name="Norbu N."/>
            <person name="Novod N."/>
            <person name="O'Neill B."/>
            <person name="Osman S."/>
            <person name="Markiewicz E."/>
            <person name="Oyono O.L."/>
            <person name="Patti C."/>
            <person name="Phunkhang P."/>
            <person name="Pierre F."/>
            <person name="Priest M."/>
            <person name="Raghuraman S."/>
            <person name="Rege F."/>
            <person name="Reyes R."/>
            <person name="Rise C."/>
            <person name="Rogov P."/>
            <person name="Ross K."/>
            <person name="Ryan E."/>
            <person name="Settipalli S."/>
            <person name="Shea T."/>
            <person name="Sherpa N."/>
            <person name="Shi L."/>
            <person name="Shih D."/>
            <person name="Sparrow T."/>
            <person name="Spaulding J."/>
            <person name="Stalker J."/>
            <person name="Stange-Thomann N."/>
            <person name="Stavropoulos S."/>
            <person name="Stone C."/>
            <person name="Strader C."/>
            <person name="Tesfaye S."/>
            <person name="Thomson T."/>
            <person name="Thoulutsang Y."/>
            <person name="Thoulutsang D."/>
            <person name="Topham K."/>
            <person name="Topping I."/>
            <person name="Tsamla T."/>
            <person name="Vassiliev H."/>
            <person name="Vo A."/>
            <person name="Wangchuk T."/>
            <person name="Wangdi T."/>
            <person name="Weiand M."/>
            <person name="Wilkinson J."/>
            <person name="Wilson A."/>
            <person name="Yadav S."/>
            <person name="Young G."/>
            <person name="Yu Q."/>
            <person name="Zembek L."/>
            <person name="Zhong D."/>
            <person name="Zimmer A."/>
            <person name="Zwirko Z."/>
            <person name="Jaffe D.B."/>
            <person name="Alvarez P."/>
            <person name="Brockman W."/>
            <person name="Butler J."/>
            <person name="Chin C."/>
            <person name="Gnerre S."/>
            <person name="Grabherr M."/>
            <person name="Kleber M."/>
            <person name="Mauceli E."/>
            <person name="MacCallum I."/>
        </authorList>
    </citation>
    <scope>NUCLEOTIDE SEQUENCE [LARGE SCALE GENOMIC DNA]</scope>
    <source>
        <strain evidence="2">Tai18E2 / Tucson 14021-0261.01</strain>
    </source>
</reference>
<dbReference type="OrthoDB" id="7872345at2759"/>
<dbReference type="EMBL" id="CM000160">
    <property type="protein sequence ID" value="KRK03175.1"/>
    <property type="molecule type" value="Genomic_DNA"/>
</dbReference>
<evidence type="ECO:0000313" key="1">
    <source>
        <dbReference type="EMBL" id="KRK03175.1"/>
    </source>
</evidence>
<evidence type="ECO:0000313" key="2">
    <source>
        <dbReference type="Proteomes" id="UP000002282"/>
    </source>
</evidence>
<dbReference type="Proteomes" id="UP000002282">
    <property type="component" value="Chromosome 3R"/>
</dbReference>
<dbReference type="AlphaFoldDB" id="A0A0R1E741"/>
<keyword evidence="2" id="KW-1185">Reference proteome</keyword>
<protein>
    <submittedName>
        <fullName evidence="1">Uncharacterized protein</fullName>
    </submittedName>
</protein>
<sequence length="119" mass="13853">MVKLDLEKMLETLLSTVRRRKSEERREKGVEIVPKKAEDVQELESSNGLFTEGVINWVYRKIMDLAVTVLEKLMDFVEAAILRVVNAVEYFYQDFKVQCVALGAFVEYLTNRLGFQIEM</sequence>
<accession>A0A0R1E741</accession>
<gene>
    <name evidence="1" type="primary">Dyak\GE28792</name>
    <name evidence="1" type="synonym">GE28792</name>
    <name evidence="1" type="ORF">Dyak_GE28792</name>
</gene>
<name>A0A0R1E741_DROYA</name>
<dbReference type="KEGG" id="dya:Dyak_GE28792"/>
<reference evidence="1 2" key="2">
    <citation type="journal article" date="2007" name="PLoS Biol.">
        <title>Principles of genome evolution in the Drosophila melanogaster species group.</title>
        <authorList>
            <person name="Ranz J.M."/>
            <person name="Maurin D."/>
            <person name="Chan Y.S."/>
            <person name="von Grotthuss M."/>
            <person name="Hillier L.W."/>
            <person name="Roote J."/>
            <person name="Ashburner M."/>
            <person name="Bergman C.M."/>
        </authorList>
    </citation>
    <scope>NUCLEOTIDE SEQUENCE [LARGE SCALE GENOMIC DNA]</scope>
    <source>
        <strain evidence="2">Tai18E2 / Tucson 14021-0261.01</strain>
    </source>
</reference>
<organism evidence="1 2">
    <name type="scientific">Drosophila yakuba</name>
    <name type="common">Fruit fly</name>
    <dbReference type="NCBI Taxonomy" id="7245"/>
    <lineage>
        <taxon>Eukaryota</taxon>
        <taxon>Metazoa</taxon>
        <taxon>Ecdysozoa</taxon>
        <taxon>Arthropoda</taxon>
        <taxon>Hexapoda</taxon>
        <taxon>Insecta</taxon>
        <taxon>Pterygota</taxon>
        <taxon>Neoptera</taxon>
        <taxon>Endopterygota</taxon>
        <taxon>Diptera</taxon>
        <taxon>Brachycera</taxon>
        <taxon>Muscomorpha</taxon>
        <taxon>Ephydroidea</taxon>
        <taxon>Drosophilidae</taxon>
        <taxon>Drosophila</taxon>
        <taxon>Sophophora</taxon>
    </lineage>
</organism>
<proteinExistence type="predicted"/>